<name>A0A368TP75_9GAMM</name>
<dbReference type="Proteomes" id="UP000252405">
    <property type="component" value="Unassembled WGS sequence"/>
</dbReference>
<dbReference type="EMBL" id="QPII01000025">
    <property type="protein sequence ID" value="RCV86401.1"/>
    <property type="molecule type" value="Genomic_DNA"/>
</dbReference>
<protein>
    <submittedName>
        <fullName evidence="1">Uncharacterized protein</fullName>
    </submittedName>
</protein>
<accession>A0A368TP75</accession>
<sequence length="59" mass="6484">MSSMASIVSIMPMLLAQGFLPVMFALPGQGIAICQLYQVLDFFFAEWVTFPVCHGDTVL</sequence>
<dbReference type="AlphaFoldDB" id="A0A368TP75"/>
<evidence type="ECO:0000313" key="2">
    <source>
        <dbReference type="Proteomes" id="UP000252405"/>
    </source>
</evidence>
<gene>
    <name evidence="1" type="ORF">DU505_20810</name>
</gene>
<comment type="caution">
    <text evidence="1">The sequence shown here is derived from an EMBL/GenBank/DDBJ whole genome shotgun (WGS) entry which is preliminary data.</text>
</comment>
<reference evidence="1 2" key="1">
    <citation type="submission" date="2018-07" db="EMBL/GenBank/DDBJ databases">
        <title>Halomonas montanilacus sp. nov., isolated from Lake Pengyan on Tibetan Plateau.</title>
        <authorList>
            <person name="Lu H."/>
            <person name="Xing P."/>
            <person name="Wu Q."/>
        </authorList>
    </citation>
    <scope>NUCLEOTIDE SEQUENCE [LARGE SCALE GENOMIC DNA]</scope>
    <source>
        <strain evidence="1 2">PYC7W</strain>
    </source>
</reference>
<evidence type="ECO:0000313" key="1">
    <source>
        <dbReference type="EMBL" id="RCV86401.1"/>
    </source>
</evidence>
<organism evidence="1 2">
    <name type="scientific">Billgrantia montanilacus</name>
    <dbReference type="NCBI Taxonomy" id="2282305"/>
    <lineage>
        <taxon>Bacteria</taxon>
        <taxon>Pseudomonadati</taxon>
        <taxon>Pseudomonadota</taxon>
        <taxon>Gammaproteobacteria</taxon>
        <taxon>Oceanospirillales</taxon>
        <taxon>Halomonadaceae</taxon>
        <taxon>Billgrantia</taxon>
    </lineage>
</organism>
<keyword evidence="2" id="KW-1185">Reference proteome</keyword>
<proteinExistence type="predicted"/>